<dbReference type="GO" id="GO:0022857">
    <property type="term" value="F:transmembrane transporter activity"/>
    <property type="evidence" value="ECO:0007669"/>
    <property type="project" value="InterPro"/>
</dbReference>
<feature type="transmembrane region" description="Helical" evidence="6">
    <location>
        <begin position="475"/>
        <end position="493"/>
    </location>
</feature>
<dbReference type="OrthoDB" id="3257095at2759"/>
<proteinExistence type="predicted"/>
<dbReference type="PANTHER" id="PTHR45649:SF8">
    <property type="entry name" value="PERMEASE, PUTATIVE-RELATED"/>
    <property type="match status" value="1"/>
</dbReference>
<dbReference type="PIRSF" id="PIRSF006060">
    <property type="entry name" value="AA_transporter"/>
    <property type="match status" value="1"/>
</dbReference>
<evidence type="ECO:0000256" key="3">
    <source>
        <dbReference type="ARBA" id="ARBA00022692"/>
    </source>
</evidence>
<evidence type="ECO:0000256" key="1">
    <source>
        <dbReference type="ARBA" id="ARBA00004141"/>
    </source>
</evidence>
<feature type="transmembrane region" description="Helical" evidence="6">
    <location>
        <begin position="230"/>
        <end position="250"/>
    </location>
</feature>
<dbReference type="AlphaFoldDB" id="A0A6A6SJ35"/>
<dbReference type="Gene3D" id="1.20.1740.10">
    <property type="entry name" value="Amino acid/polyamine transporter I"/>
    <property type="match status" value="1"/>
</dbReference>
<dbReference type="Proteomes" id="UP000799324">
    <property type="component" value="Unassembled WGS sequence"/>
</dbReference>
<name>A0A6A6SJ35_9PLEO</name>
<evidence type="ECO:0000313" key="8">
    <source>
        <dbReference type="Proteomes" id="UP000799324"/>
    </source>
</evidence>
<keyword evidence="2" id="KW-0813">Transport</keyword>
<feature type="transmembrane region" description="Helical" evidence="6">
    <location>
        <begin position="372"/>
        <end position="392"/>
    </location>
</feature>
<evidence type="ECO:0000256" key="2">
    <source>
        <dbReference type="ARBA" id="ARBA00022448"/>
    </source>
</evidence>
<keyword evidence="5 6" id="KW-0472">Membrane</keyword>
<dbReference type="InterPro" id="IPR004840">
    <property type="entry name" value="Amino_acid_permease_CS"/>
</dbReference>
<comment type="subcellular location">
    <subcellularLocation>
        <location evidence="1">Membrane</location>
        <topology evidence="1">Multi-pass membrane protein</topology>
    </subcellularLocation>
</comment>
<keyword evidence="4 6" id="KW-1133">Transmembrane helix</keyword>
<dbReference type="PROSITE" id="PS00218">
    <property type="entry name" value="AMINO_ACID_PERMEASE_1"/>
    <property type="match status" value="1"/>
</dbReference>
<evidence type="ECO:0000256" key="6">
    <source>
        <dbReference type="SAM" id="Phobius"/>
    </source>
</evidence>
<evidence type="ECO:0000313" key="7">
    <source>
        <dbReference type="EMBL" id="KAF2647875.1"/>
    </source>
</evidence>
<sequence>MSSSPDASEKKVFQDGTSDDAVLEQLGYTQELKRSFGLIGMVGFAFSIVTSWTALSGVVIIGVESGGPPIMVWGWLAVCVVTLAVAYSMAEMCSAYPVAGGQYSWVAILAPQQWARGLSYVCGWFMLIGILCMGATNNFIAGNYVLGIAQLNHPDFTIQRWHSVLVTYLIAWVAAASNIFIPHYLNRISKGILIWNIASFFICVITILATNDHKQNSSFVFREFQNSTGFNASYTAILGLVQSAFGMCCYDAPSHMVEEIKNARKEAPRAIVMSVYLGAVTGFIFLISLCFCMGDIESTAGTSTGVPVIEIFYNSTGSVAGASVLSALIAVIALVCANSLMAEGSRAVYAFARDHGLPFSQTLSKVSAKRHVPVYAVLLTMVVQMAFNSIYFGTVTGFNTVVCIATEGFYLSYAMPMLARILAYVTGKKHRLEGPYSLGRYGLALNIIGFIYLTFFSITFNFPTISPVDSENMNYTSAAVGAVMMISAITWITTGRKRFTGPEAGNMLDMGRREEVAATEPKVS</sequence>
<accession>A0A6A6SJ35</accession>
<feature type="transmembrane region" description="Helical" evidence="6">
    <location>
        <begin position="36"/>
        <end position="61"/>
    </location>
</feature>
<dbReference type="Pfam" id="PF13520">
    <property type="entry name" value="AA_permease_2"/>
    <property type="match status" value="1"/>
</dbReference>
<gene>
    <name evidence="7" type="ORF">K491DRAFT_699334</name>
</gene>
<feature type="transmembrane region" description="Helical" evidence="6">
    <location>
        <begin position="73"/>
        <end position="96"/>
    </location>
</feature>
<feature type="transmembrane region" description="Helical" evidence="6">
    <location>
        <begin position="193"/>
        <end position="210"/>
    </location>
</feature>
<dbReference type="GO" id="GO:0016020">
    <property type="term" value="C:membrane"/>
    <property type="evidence" value="ECO:0007669"/>
    <property type="project" value="UniProtKB-SubCell"/>
</dbReference>
<protein>
    <submittedName>
        <fullName evidence="7">GABA permease</fullName>
    </submittedName>
</protein>
<feature type="transmembrane region" description="Helical" evidence="6">
    <location>
        <begin position="398"/>
        <end position="422"/>
    </location>
</feature>
<feature type="transmembrane region" description="Helical" evidence="6">
    <location>
        <begin position="316"/>
        <end position="337"/>
    </location>
</feature>
<dbReference type="GO" id="GO:0006865">
    <property type="term" value="P:amino acid transport"/>
    <property type="evidence" value="ECO:0007669"/>
    <property type="project" value="InterPro"/>
</dbReference>
<feature type="transmembrane region" description="Helical" evidence="6">
    <location>
        <begin position="271"/>
        <end position="296"/>
    </location>
</feature>
<keyword evidence="3 6" id="KW-0812">Transmembrane</keyword>
<feature type="transmembrane region" description="Helical" evidence="6">
    <location>
        <begin position="161"/>
        <end position="181"/>
    </location>
</feature>
<evidence type="ECO:0000256" key="5">
    <source>
        <dbReference type="ARBA" id="ARBA00023136"/>
    </source>
</evidence>
<dbReference type="InterPro" id="IPR002293">
    <property type="entry name" value="AA/rel_permease1"/>
</dbReference>
<keyword evidence="8" id="KW-1185">Reference proteome</keyword>
<evidence type="ECO:0000256" key="4">
    <source>
        <dbReference type="ARBA" id="ARBA00022989"/>
    </source>
</evidence>
<dbReference type="PANTHER" id="PTHR45649">
    <property type="entry name" value="AMINO-ACID PERMEASE BAT1"/>
    <property type="match status" value="1"/>
</dbReference>
<reference evidence="7" key="1">
    <citation type="journal article" date="2020" name="Stud. Mycol.">
        <title>101 Dothideomycetes genomes: a test case for predicting lifestyles and emergence of pathogens.</title>
        <authorList>
            <person name="Haridas S."/>
            <person name="Albert R."/>
            <person name="Binder M."/>
            <person name="Bloem J."/>
            <person name="Labutti K."/>
            <person name="Salamov A."/>
            <person name="Andreopoulos B."/>
            <person name="Baker S."/>
            <person name="Barry K."/>
            <person name="Bills G."/>
            <person name="Bluhm B."/>
            <person name="Cannon C."/>
            <person name="Castanera R."/>
            <person name="Culley D."/>
            <person name="Daum C."/>
            <person name="Ezra D."/>
            <person name="Gonzalez J."/>
            <person name="Henrissat B."/>
            <person name="Kuo A."/>
            <person name="Liang C."/>
            <person name="Lipzen A."/>
            <person name="Lutzoni F."/>
            <person name="Magnuson J."/>
            <person name="Mondo S."/>
            <person name="Nolan M."/>
            <person name="Ohm R."/>
            <person name="Pangilinan J."/>
            <person name="Park H.-J."/>
            <person name="Ramirez L."/>
            <person name="Alfaro M."/>
            <person name="Sun H."/>
            <person name="Tritt A."/>
            <person name="Yoshinaga Y."/>
            <person name="Zwiers L.-H."/>
            <person name="Turgeon B."/>
            <person name="Goodwin S."/>
            <person name="Spatafora J."/>
            <person name="Crous P."/>
            <person name="Grigoriev I."/>
        </authorList>
    </citation>
    <scope>NUCLEOTIDE SEQUENCE</scope>
    <source>
        <strain evidence="7">CBS 122681</strain>
    </source>
</reference>
<dbReference type="EMBL" id="MU004575">
    <property type="protein sequence ID" value="KAF2647875.1"/>
    <property type="molecule type" value="Genomic_DNA"/>
</dbReference>
<feature type="transmembrane region" description="Helical" evidence="6">
    <location>
        <begin position="443"/>
        <end position="463"/>
    </location>
</feature>
<feature type="transmembrane region" description="Helical" evidence="6">
    <location>
        <begin position="117"/>
        <end position="141"/>
    </location>
</feature>
<organism evidence="7 8">
    <name type="scientific">Lophiostoma macrostomum CBS 122681</name>
    <dbReference type="NCBI Taxonomy" id="1314788"/>
    <lineage>
        <taxon>Eukaryota</taxon>
        <taxon>Fungi</taxon>
        <taxon>Dikarya</taxon>
        <taxon>Ascomycota</taxon>
        <taxon>Pezizomycotina</taxon>
        <taxon>Dothideomycetes</taxon>
        <taxon>Pleosporomycetidae</taxon>
        <taxon>Pleosporales</taxon>
        <taxon>Lophiostomataceae</taxon>
        <taxon>Lophiostoma</taxon>
    </lineage>
</organism>